<dbReference type="Pfam" id="PF02862">
    <property type="entry name" value="DDHD"/>
    <property type="match status" value="2"/>
</dbReference>
<dbReference type="EMBL" id="JAHRHJ020000003">
    <property type="protein sequence ID" value="KAH9322318.1"/>
    <property type="molecule type" value="Genomic_DNA"/>
</dbReference>
<dbReference type="GO" id="GO:0004620">
    <property type="term" value="F:phospholipase activity"/>
    <property type="evidence" value="ECO:0007669"/>
    <property type="project" value="TreeGrafter"/>
</dbReference>
<keyword evidence="3" id="KW-1185">Reference proteome</keyword>
<dbReference type="SUPFAM" id="SSF53474">
    <property type="entry name" value="alpha/beta-Hydrolases"/>
    <property type="match status" value="1"/>
</dbReference>
<feature type="domain" description="DDHD" evidence="1">
    <location>
        <begin position="472"/>
        <end position="671"/>
    </location>
</feature>
<evidence type="ECO:0000313" key="2">
    <source>
        <dbReference type="EMBL" id="KAH9322318.1"/>
    </source>
</evidence>
<dbReference type="SMART" id="SM01127">
    <property type="entry name" value="DDHD"/>
    <property type="match status" value="1"/>
</dbReference>
<dbReference type="PROSITE" id="PS51043">
    <property type="entry name" value="DDHD"/>
    <property type="match status" value="1"/>
</dbReference>
<dbReference type="OMA" id="MPTCAET"/>
<dbReference type="GO" id="GO:0005737">
    <property type="term" value="C:cytoplasm"/>
    <property type="evidence" value="ECO:0007669"/>
    <property type="project" value="TreeGrafter"/>
</dbReference>
<dbReference type="AlphaFoldDB" id="A0AA38GIY2"/>
<gene>
    <name evidence="2" type="ORF">KI387_016957</name>
</gene>
<accession>A0AA38GIY2</accession>
<comment type="caution">
    <text evidence="2">The sequence shown here is derived from an EMBL/GenBank/DDBJ whole genome shotgun (WGS) entry which is preliminary data.</text>
</comment>
<name>A0AA38GIY2_TAXCH</name>
<reference evidence="2 3" key="1">
    <citation type="journal article" date="2021" name="Nat. Plants">
        <title>The Taxus genome provides insights into paclitaxel biosynthesis.</title>
        <authorList>
            <person name="Xiong X."/>
            <person name="Gou J."/>
            <person name="Liao Q."/>
            <person name="Li Y."/>
            <person name="Zhou Q."/>
            <person name="Bi G."/>
            <person name="Li C."/>
            <person name="Du R."/>
            <person name="Wang X."/>
            <person name="Sun T."/>
            <person name="Guo L."/>
            <person name="Liang H."/>
            <person name="Lu P."/>
            <person name="Wu Y."/>
            <person name="Zhang Z."/>
            <person name="Ro D.K."/>
            <person name="Shang Y."/>
            <person name="Huang S."/>
            <person name="Yan J."/>
        </authorList>
    </citation>
    <scope>NUCLEOTIDE SEQUENCE [LARGE SCALE GENOMIC DNA]</scope>
    <source>
        <strain evidence="2">Ta-2019</strain>
    </source>
</reference>
<organism evidence="2 3">
    <name type="scientific">Taxus chinensis</name>
    <name type="common">Chinese yew</name>
    <name type="synonym">Taxus wallichiana var. chinensis</name>
    <dbReference type="NCBI Taxonomy" id="29808"/>
    <lineage>
        <taxon>Eukaryota</taxon>
        <taxon>Viridiplantae</taxon>
        <taxon>Streptophyta</taxon>
        <taxon>Embryophyta</taxon>
        <taxon>Tracheophyta</taxon>
        <taxon>Spermatophyta</taxon>
        <taxon>Pinopsida</taxon>
        <taxon>Pinidae</taxon>
        <taxon>Conifers II</taxon>
        <taxon>Cupressales</taxon>
        <taxon>Taxaceae</taxon>
        <taxon>Taxus</taxon>
    </lineage>
</organism>
<feature type="non-terminal residue" evidence="2">
    <location>
        <position position="1"/>
    </location>
</feature>
<sequence length="694" mass="78689">IHLVYFFVIGVRGNGIKLRRGFAPSGSLQPTQDELRQQREEEMDDYCSQVPVRHLVFMVHGIGQRLEKANLVDDVATFRHIVARLAEQHLTTYQRNTQRVLFIPCQWRRSLKLQGEATVEKITLEGVRSLRTTLSATVHDVLYYMSPIYCQDIIDSVSNQLNSLYRKFLKRNPGYDGKVSIYGHSLGSVLSYDILCHQHNLSSVFPIENVNHAALHNEERVDRDDSVSRNVPEETSNVCRNSLKEIGKESTTEAETVYSRGDVTVDSICEAGILNSSKDGTVELKQEHEIHNAFQQTTVETIEHEKNFSVREHSTIGTKKETEVLNMEDGHVAGTQVSLSEIFDNNTSENSSEVIKSLKEEVMSLQVKIMELEGRHKVNESSVRTVVHDRPSLNKLENSEVGGKSAKEFSFLPMECRDVTPSNSSYRVTIFDFQGEEKLNCGTSKEGSAKNSVDKRVEVGRNYTPNIKYTKLEFKVDTFFAVGSPLGVFLSLRNVRIGTGNGQNYWQDEGITEEMPCCRQMFNIFHPYDPVAYRLEPLVCKEYVDKQPVFIPYHRGGKRLHIGIQEFREDISNHSKALMKRLKSVKTHVARTIGVSRGHKDEDKEDDANEASINTYGSTMMERLTGSPDGRIDYMLQDSTFEHPYISVIGSHTSYWRDLDTALFILNHLYREIPPETPGGSYINVAGGTISNDQ</sequence>
<proteinExistence type="predicted"/>
<dbReference type="InterPro" id="IPR058055">
    <property type="entry name" value="PA-PLA1"/>
</dbReference>
<evidence type="ECO:0000313" key="3">
    <source>
        <dbReference type="Proteomes" id="UP000824469"/>
    </source>
</evidence>
<dbReference type="PANTHER" id="PTHR23509:SF10">
    <property type="entry name" value="LD21067P"/>
    <property type="match status" value="1"/>
</dbReference>
<protein>
    <recommendedName>
        <fullName evidence="1">DDHD domain-containing protein</fullName>
    </recommendedName>
</protein>
<dbReference type="InterPro" id="IPR004177">
    <property type="entry name" value="DDHD_dom"/>
</dbReference>
<feature type="non-terminal residue" evidence="2">
    <location>
        <position position="694"/>
    </location>
</feature>
<dbReference type="Proteomes" id="UP000824469">
    <property type="component" value="Unassembled WGS sequence"/>
</dbReference>
<dbReference type="PANTHER" id="PTHR23509">
    <property type="entry name" value="PA-PL1 PHOSPHOLIPASE FAMILY"/>
    <property type="match status" value="1"/>
</dbReference>
<dbReference type="GO" id="GO:0046872">
    <property type="term" value="F:metal ion binding"/>
    <property type="evidence" value="ECO:0007669"/>
    <property type="project" value="InterPro"/>
</dbReference>
<dbReference type="InterPro" id="IPR029058">
    <property type="entry name" value="AB_hydrolase_fold"/>
</dbReference>
<evidence type="ECO:0000259" key="1">
    <source>
        <dbReference type="PROSITE" id="PS51043"/>
    </source>
</evidence>